<name>A0AAW7MG23_9STAP</name>
<dbReference type="Proteomes" id="UP001171687">
    <property type="component" value="Unassembled WGS sequence"/>
</dbReference>
<reference evidence="1" key="1">
    <citation type="submission" date="2023-07" db="EMBL/GenBank/DDBJ databases">
        <title>Evaluation of the beneficial properties of pineapple isolates.</title>
        <authorList>
            <person name="Adefiranye O."/>
        </authorList>
    </citation>
    <scope>NUCLEOTIDE SEQUENCE</scope>
    <source>
        <strain evidence="1">PAPLE_T1</strain>
    </source>
</reference>
<proteinExistence type="predicted"/>
<dbReference type="AlphaFoldDB" id="A0AAW7MG23"/>
<protein>
    <submittedName>
        <fullName evidence="1">Heavy-metal-associated domain-containing protein</fullName>
    </submittedName>
</protein>
<evidence type="ECO:0000313" key="1">
    <source>
        <dbReference type="EMBL" id="MDN4534179.1"/>
    </source>
</evidence>
<organism evidence="1 2">
    <name type="scientific">Staphylococcus auricularis</name>
    <dbReference type="NCBI Taxonomy" id="29379"/>
    <lineage>
        <taxon>Bacteria</taxon>
        <taxon>Bacillati</taxon>
        <taxon>Bacillota</taxon>
        <taxon>Bacilli</taxon>
        <taxon>Bacillales</taxon>
        <taxon>Staphylococcaceae</taxon>
        <taxon>Staphylococcus</taxon>
    </lineage>
</organism>
<dbReference type="EMBL" id="JAUHQC010000016">
    <property type="protein sequence ID" value="MDN4534179.1"/>
    <property type="molecule type" value="Genomic_DNA"/>
</dbReference>
<evidence type="ECO:0000313" key="2">
    <source>
        <dbReference type="Proteomes" id="UP001171687"/>
    </source>
</evidence>
<sequence>MKQTKTIYLEPVKDQTEGEHIETTLTHLIGADRVAFNDNPDEIEIEFDTPMNLNTLEKAVYDLGCTVLY</sequence>
<gene>
    <name evidence="1" type="ORF">QYH67_11520</name>
</gene>
<dbReference type="RefSeq" id="WP_150888621.1">
    <property type="nucleotide sequence ID" value="NZ_CAKZJA010000003.1"/>
</dbReference>
<comment type="caution">
    <text evidence="1">The sequence shown here is derived from an EMBL/GenBank/DDBJ whole genome shotgun (WGS) entry which is preliminary data.</text>
</comment>
<accession>A0AAW7MG23</accession>